<evidence type="ECO:0000256" key="1">
    <source>
        <dbReference type="ARBA" id="ARBA00022574"/>
    </source>
</evidence>
<dbReference type="Pfam" id="PF21032">
    <property type="entry name" value="PROPPIN"/>
    <property type="match status" value="1"/>
</dbReference>
<evidence type="ECO:0000256" key="2">
    <source>
        <dbReference type="ARBA" id="ARBA00022737"/>
    </source>
</evidence>
<comment type="similarity">
    <text evidence="3">Belongs to the WD repeat PROPPIN family.</text>
</comment>
<organism evidence="5 6">
    <name type="scientific">Puccinia striiformis</name>
    <dbReference type="NCBI Taxonomy" id="27350"/>
    <lineage>
        <taxon>Eukaryota</taxon>
        <taxon>Fungi</taxon>
        <taxon>Dikarya</taxon>
        <taxon>Basidiomycota</taxon>
        <taxon>Pucciniomycotina</taxon>
        <taxon>Pucciniomycetes</taxon>
        <taxon>Pucciniales</taxon>
        <taxon>Pucciniaceae</taxon>
        <taxon>Puccinia</taxon>
    </lineage>
</organism>
<dbReference type="VEuPathDB" id="FungiDB:PSHT_11224"/>
<dbReference type="InterPro" id="IPR036322">
    <property type="entry name" value="WD40_repeat_dom_sf"/>
</dbReference>
<evidence type="ECO:0000313" key="5">
    <source>
        <dbReference type="EMBL" id="POW06473.1"/>
    </source>
</evidence>
<evidence type="ECO:0008006" key="7">
    <source>
        <dbReference type="Google" id="ProtNLM"/>
    </source>
</evidence>
<dbReference type="VEuPathDB" id="FungiDB:PSTT_08961"/>
<dbReference type="InterPro" id="IPR015943">
    <property type="entry name" value="WD40/YVTN_repeat-like_dom_sf"/>
</dbReference>
<feature type="non-terminal residue" evidence="5">
    <location>
        <position position="288"/>
    </location>
</feature>
<dbReference type="GO" id="GO:0005737">
    <property type="term" value="C:cytoplasm"/>
    <property type="evidence" value="ECO:0007669"/>
    <property type="project" value="UniProtKB-ARBA"/>
</dbReference>
<dbReference type="InterPro" id="IPR001680">
    <property type="entry name" value="WD40_rpt"/>
</dbReference>
<dbReference type="Gene3D" id="2.130.10.10">
    <property type="entry name" value="YVTN repeat-like/Quinoprotein amine dehydrogenase"/>
    <property type="match status" value="1"/>
</dbReference>
<dbReference type="PANTHER" id="PTHR11227">
    <property type="entry name" value="WD-REPEAT PROTEIN INTERACTING WITH PHOSPHOINOSIDES WIPI -RELATED"/>
    <property type="match status" value="1"/>
</dbReference>
<evidence type="ECO:0000313" key="6">
    <source>
        <dbReference type="Proteomes" id="UP000239156"/>
    </source>
</evidence>
<keyword evidence="2" id="KW-0677">Repeat</keyword>
<protein>
    <recommendedName>
        <fullName evidence="7">Autophagy-related protein 18</fullName>
    </recommendedName>
</protein>
<dbReference type="EMBL" id="PKSL01000086">
    <property type="protein sequence ID" value="POW06473.1"/>
    <property type="molecule type" value="Genomic_DNA"/>
</dbReference>
<comment type="caution">
    <text evidence="5">The sequence shown here is derived from an EMBL/GenBank/DDBJ whole genome shotgun (WGS) entry which is preliminary data.</text>
</comment>
<feature type="compositionally biased region" description="Basic residues" evidence="4">
    <location>
        <begin position="239"/>
        <end position="261"/>
    </location>
</feature>
<keyword evidence="1" id="KW-0853">WD repeat</keyword>
<reference evidence="5" key="1">
    <citation type="submission" date="2017-12" db="EMBL/GenBank/DDBJ databases">
        <title>Gene loss provides genomic basis for host adaptation in cereal stripe rust fungi.</title>
        <authorList>
            <person name="Xia C."/>
        </authorList>
    </citation>
    <scope>NUCLEOTIDE SEQUENCE [LARGE SCALE GENOMIC DNA]</scope>
    <source>
        <strain evidence="5">93-210</strain>
    </source>
</reference>
<dbReference type="InterPro" id="IPR048720">
    <property type="entry name" value="PROPPIN"/>
</dbReference>
<dbReference type="SMART" id="SM00320">
    <property type="entry name" value="WD40"/>
    <property type="match status" value="2"/>
</dbReference>
<keyword evidence="6" id="KW-1185">Reference proteome</keyword>
<accession>A0A2S4VAA4</accession>
<proteinExistence type="inferred from homology"/>
<feature type="region of interest" description="Disordered" evidence="4">
    <location>
        <begin position="233"/>
        <end position="288"/>
    </location>
</feature>
<sequence length="288" mass="31770">MPGSSRPYNPNIKTTYKSDIPTLCKIQPRPQLYKCRNCSGYVITNCELFRIYGKANGVVGIMEMLFCTSLVAIVGTSDQPSYSTQKLQIIDTKICRQSMICKLMFPTSVLALIYDAITLSVTNVIQAHKAPLAIISFNSTGSLMATTLDKGTVVRVFSVPNGQKVVQLRRGSYLAGIFSISFNCVSSLLAVSSDTNTVHIFRLVSCAQKSSSQEALGAGDRALSSKRRLSPRNTSLKRFCPRKTSQKRSCPRKTSQKRSCPRKNSPARFSEGKNSLKRFSPQKTSLKI</sequence>
<dbReference type="SUPFAM" id="SSF50978">
    <property type="entry name" value="WD40 repeat-like"/>
    <property type="match status" value="1"/>
</dbReference>
<dbReference type="Proteomes" id="UP000239156">
    <property type="component" value="Unassembled WGS sequence"/>
</dbReference>
<dbReference type="AlphaFoldDB" id="A0A2S4VAA4"/>
<evidence type="ECO:0000256" key="3">
    <source>
        <dbReference type="ARBA" id="ARBA00025740"/>
    </source>
</evidence>
<name>A0A2S4VAA4_9BASI</name>
<gene>
    <name evidence="5" type="ORF">PSTT_08961</name>
</gene>
<evidence type="ECO:0000256" key="4">
    <source>
        <dbReference type="SAM" id="MobiDB-lite"/>
    </source>
</evidence>